<protein>
    <submittedName>
        <fullName evidence="3">DinB family protein</fullName>
    </submittedName>
</protein>
<reference evidence="4" key="1">
    <citation type="journal article" date="2019" name="Int. J. Syst. Evol. Microbiol.">
        <title>The Global Catalogue of Microorganisms (GCM) 10K type strain sequencing project: providing services to taxonomists for standard genome sequencing and annotation.</title>
        <authorList>
            <consortium name="The Broad Institute Genomics Platform"/>
            <consortium name="The Broad Institute Genome Sequencing Center for Infectious Disease"/>
            <person name="Wu L."/>
            <person name="Ma J."/>
        </authorList>
    </citation>
    <scope>NUCLEOTIDE SEQUENCE [LARGE SCALE GENOMIC DNA]</scope>
    <source>
        <strain evidence="4">CCUG 63418</strain>
    </source>
</reference>
<proteinExistence type="inferred from homology"/>
<dbReference type="Proteomes" id="UP001596958">
    <property type="component" value="Unassembled WGS sequence"/>
</dbReference>
<comment type="similarity">
    <text evidence="1">Belongs to the DinB family.</text>
</comment>
<evidence type="ECO:0000313" key="3">
    <source>
        <dbReference type="EMBL" id="MFD0750951.1"/>
    </source>
</evidence>
<sequence>MNDKAFAQEYAKELAAEVPSTTKCLERIPLEKFDWKPHERSMQLGYLALLTGEIPRWITHIILQPEIDLATFAHDQQKTGQELAGLFNKNVNDAVATLNNVADGDLEAKFELKTNGQVVLSSTKREQVAQCINHMVHHRGQLTVYMRLLNIAVPSIYGPSADDKNFSSK</sequence>
<dbReference type="RefSeq" id="WP_377100677.1">
    <property type="nucleotide sequence ID" value="NZ_JBHTHU010000009.1"/>
</dbReference>
<organism evidence="3 4">
    <name type="scientific">Mucilaginibacter calamicampi</name>
    <dbReference type="NCBI Taxonomy" id="1302352"/>
    <lineage>
        <taxon>Bacteria</taxon>
        <taxon>Pseudomonadati</taxon>
        <taxon>Bacteroidota</taxon>
        <taxon>Sphingobacteriia</taxon>
        <taxon>Sphingobacteriales</taxon>
        <taxon>Sphingobacteriaceae</taxon>
        <taxon>Mucilaginibacter</taxon>
    </lineage>
</organism>
<evidence type="ECO:0000256" key="2">
    <source>
        <dbReference type="ARBA" id="ARBA00022723"/>
    </source>
</evidence>
<dbReference type="InterPro" id="IPR034660">
    <property type="entry name" value="DinB/YfiT-like"/>
</dbReference>
<keyword evidence="2" id="KW-0479">Metal-binding</keyword>
<gene>
    <name evidence="3" type="ORF">ACFQZS_12420</name>
</gene>
<evidence type="ECO:0000256" key="1">
    <source>
        <dbReference type="ARBA" id="ARBA00008635"/>
    </source>
</evidence>
<dbReference type="InterPro" id="IPR007837">
    <property type="entry name" value="DinB"/>
</dbReference>
<evidence type="ECO:0000313" key="4">
    <source>
        <dbReference type="Proteomes" id="UP001596958"/>
    </source>
</evidence>
<comment type="caution">
    <text evidence="3">The sequence shown here is derived from an EMBL/GenBank/DDBJ whole genome shotgun (WGS) entry which is preliminary data.</text>
</comment>
<dbReference type="Gene3D" id="1.20.120.450">
    <property type="entry name" value="dinb family like domain"/>
    <property type="match status" value="1"/>
</dbReference>
<dbReference type="EMBL" id="JBHTHU010000009">
    <property type="protein sequence ID" value="MFD0750951.1"/>
    <property type="molecule type" value="Genomic_DNA"/>
</dbReference>
<name>A0ABW2YXV4_9SPHI</name>
<dbReference type="SUPFAM" id="SSF109854">
    <property type="entry name" value="DinB/YfiT-like putative metalloenzymes"/>
    <property type="match status" value="1"/>
</dbReference>
<keyword evidence="4" id="KW-1185">Reference proteome</keyword>
<accession>A0ABW2YXV4</accession>
<dbReference type="Pfam" id="PF05163">
    <property type="entry name" value="DinB"/>
    <property type="match status" value="1"/>
</dbReference>